<reference evidence="1 2" key="1">
    <citation type="submission" date="2017-06" db="EMBL/GenBank/DDBJ databases">
        <title>Genome sequencing and assembly of Stenotrophomonas maltophilia DF07.</title>
        <authorList>
            <person name="Iyer R."/>
        </authorList>
    </citation>
    <scope>NUCLEOTIDE SEQUENCE [LARGE SCALE GENOMIC DNA]</scope>
    <source>
        <strain evidence="1 2">DF07</strain>
    </source>
</reference>
<dbReference type="RefSeq" id="WP_095377403.1">
    <property type="nucleotide sequence ID" value="NZ_NJGC01000004.1"/>
</dbReference>
<comment type="caution">
    <text evidence="1">The sequence shown here is derived from an EMBL/GenBank/DDBJ whole genome shotgun (WGS) entry which is preliminary data.</text>
</comment>
<evidence type="ECO:0000313" key="2">
    <source>
        <dbReference type="Proteomes" id="UP000216433"/>
    </source>
</evidence>
<organism evidence="1 2">
    <name type="scientific">Stenotrophomonas maltophilia</name>
    <name type="common">Pseudomonas maltophilia</name>
    <name type="synonym">Xanthomonas maltophilia</name>
    <dbReference type="NCBI Taxonomy" id="40324"/>
    <lineage>
        <taxon>Bacteria</taxon>
        <taxon>Pseudomonadati</taxon>
        <taxon>Pseudomonadota</taxon>
        <taxon>Gammaproteobacteria</taxon>
        <taxon>Lysobacterales</taxon>
        <taxon>Lysobacteraceae</taxon>
        <taxon>Stenotrophomonas</taxon>
        <taxon>Stenotrophomonas maltophilia group</taxon>
    </lineage>
</organism>
<sequence length="275" mass="30087">MKPAELKARFPTEAALCTCLIDCLTAADGWEIYPETAGFDILAVWKATGHQLGIEAKLQLNAKVADQILPAHWSNADQRGPDFRAVLVPCTTAANYGIARMLDALGVQVLVPDSCTGRWKTEPGQQIQREVHRHGLHQAAPWDRASGDLREWGPTAWFDWNPTERCELPEFVPKVAAGVPAPLQLTPWKVGALKVLADLELDGFTTAKGVRAHGVDPRRFCASDGWLKQLGGGKWARGTLPAFEDQHPEAYAQVLAQARAARAAEEAMKTQEQTP</sequence>
<dbReference type="AlphaFoldDB" id="A0A270NLV5"/>
<accession>A0A270NLV5</accession>
<dbReference type="Proteomes" id="UP000216433">
    <property type="component" value="Unassembled WGS sequence"/>
</dbReference>
<proteinExistence type="predicted"/>
<name>A0A270NLV5_STEMA</name>
<evidence type="ECO:0000313" key="1">
    <source>
        <dbReference type="EMBL" id="PAM73164.1"/>
    </source>
</evidence>
<protein>
    <submittedName>
        <fullName evidence="1">Uncharacterized protein</fullName>
    </submittedName>
</protein>
<gene>
    <name evidence="1" type="ORF">CEK00_04775</name>
</gene>
<dbReference type="EMBL" id="NJGC01000004">
    <property type="protein sequence ID" value="PAM73164.1"/>
    <property type="molecule type" value="Genomic_DNA"/>
</dbReference>